<comment type="caution">
    <text evidence="2">The sequence shown here is derived from an EMBL/GenBank/DDBJ whole genome shotgun (WGS) entry which is preliminary data.</text>
</comment>
<keyword evidence="1" id="KW-0472">Membrane</keyword>
<keyword evidence="1" id="KW-1133">Transmembrane helix</keyword>
<evidence type="ECO:0000313" key="3">
    <source>
        <dbReference type="Proteomes" id="UP000233551"/>
    </source>
</evidence>
<gene>
    <name evidence="2" type="ORF">CRG98_008952</name>
</gene>
<dbReference type="Proteomes" id="UP000233551">
    <property type="component" value="Unassembled WGS sequence"/>
</dbReference>
<keyword evidence="1" id="KW-0812">Transmembrane</keyword>
<organism evidence="2 3">
    <name type="scientific">Punica granatum</name>
    <name type="common">Pomegranate</name>
    <dbReference type="NCBI Taxonomy" id="22663"/>
    <lineage>
        <taxon>Eukaryota</taxon>
        <taxon>Viridiplantae</taxon>
        <taxon>Streptophyta</taxon>
        <taxon>Embryophyta</taxon>
        <taxon>Tracheophyta</taxon>
        <taxon>Spermatophyta</taxon>
        <taxon>Magnoliopsida</taxon>
        <taxon>eudicotyledons</taxon>
        <taxon>Gunneridae</taxon>
        <taxon>Pentapetalae</taxon>
        <taxon>rosids</taxon>
        <taxon>malvids</taxon>
        <taxon>Myrtales</taxon>
        <taxon>Lythraceae</taxon>
        <taxon>Punica</taxon>
    </lineage>
</organism>
<evidence type="ECO:0000313" key="2">
    <source>
        <dbReference type="EMBL" id="PKI70719.1"/>
    </source>
</evidence>
<evidence type="ECO:0000256" key="1">
    <source>
        <dbReference type="SAM" id="Phobius"/>
    </source>
</evidence>
<dbReference type="AlphaFoldDB" id="A0A2I0KQK2"/>
<name>A0A2I0KQK2_PUNGR</name>
<keyword evidence="3" id="KW-1185">Reference proteome</keyword>
<feature type="transmembrane region" description="Helical" evidence="1">
    <location>
        <begin position="66"/>
        <end position="89"/>
    </location>
</feature>
<proteinExistence type="predicted"/>
<protein>
    <submittedName>
        <fullName evidence="2">Uncharacterized protein</fullName>
    </submittedName>
</protein>
<reference evidence="2 3" key="1">
    <citation type="submission" date="2017-11" db="EMBL/GenBank/DDBJ databases">
        <title>De-novo sequencing of pomegranate (Punica granatum L.) genome.</title>
        <authorList>
            <person name="Akparov Z."/>
            <person name="Amiraslanov A."/>
            <person name="Hajiyeva S."/>
            <person name="Abbasov M."/>
            <person name="Kaur K."/>
            <person name="Hamwieh A."/>
            <person name="Solovyev V."/>
            <person name="Salamov A."/>
            <person name="Braich B."/>
            <person name="Kosarev P."/>
            <person name="Mahmoud A."/>
            <person name="Hajiyev E."/>
            <person name="Babayeva S."/>
            <person name="Izzatullayeva V."/>
            <person name="Mammadov A."/>
            <person name="Mammadov A."/>
            <person name="Sharifova S."/>
            <person name="Ojaghi J."/>
            <person name="Eynullazada K."/>
            <person name="Bayramov B."/>
            <person name="Abdulazimova A."/>
            <person name="Shahmuradov I."/>
        </authorList>
    </citation>
    <scope>NUCLEOTIDE SEQUENCE [LARGE SCALE GENOMIC DNA]</scope>
    <source>
        <strain evidence="3">cv. AG2017</strain>
        <tissue evidence="2">Leaf</tissue>
    </source>
</reference>
<dbReference type="EMBL" id="PGOL01000434">
    <property type="protein sequence ID" value="PKI70719.1"/>
    <property type="molecule type" value="Genomic_DNA"/>
</dbReference>
<feature type="transmembrane region" description="Helical" evidence="1">
    <location>
        <begin position="7"/>
        <end position="30"/>
    </location>
</feature>
<feature type="transmembrane region" description="Helical" evidence="1">
    <location>
        <begin position="36"/>
        <end position="54"/>
    </location>
</feature>
<sequence length="92" mass="9527">MYWNHKLLIIMSFKLFVLVPCSLVAGVVALEVLLRAAIAAAAAVVAVVPTYLYVGSLSWVATVVALDVLLPVDAAAVAAVATVLEMIGFGQG</sequence>
<accession>A0A2I0KQK2</accession>